<feature type="region of interest" description="Disordered" evidence="1">
    <location>
        <begin position="207"/>
        <end position="227"/>
    </location>
</feature>
<protein>
    <submittedName>
        <fullName evidence="2">Uncharacterized protein</fullName>
    </submittedName>
</protein>
<accession>A0A7J5BQX3</accession>
<feature type="region of interest" description="Disordered" evidence="1">
    <location>
        <begin position="1"/>
        <end position="29"/>
    </location>
</feature>
<evidence type="ECO:0000313" key="2">
    <source>
        <dbReference type="EMBL" id="KAB1656340.1"/>
    </source>
</evidence>
<feature type="compositionally biased region" description="Basic and acidic residues" evidence="1">
    <location>
        <begin position="15"/>
        <end position="29"/>
    </location>
</feature>
<feature type="compositionally biased region" description="Basic and acidic residues" evidence="1">
    <location>
        <begin position="211"/>
        <end position="227"/>
    </location>
</feature>
<organism evidence="2 3">
    <name type="scientific">Pseudoclavibacter chungangensis</name>
    <dbReference type="NCBI Taxonomy" id="587635"/>
    <lineage>
        <taxon>Bacteria</taxon>
        <taxon>Bacillati</taxon>
        <taxon>Actinomycetota</taxon>
        <taxon>Actinomycetes</taxon>
        <taxon>Micrococcales</taxon>
        <taxon>Microbacteriaceae</taxon>
        <taxon>Pseudoclavibacter</taxon>
    </lineage>
</organism>
<dbReference type="OrthoDB" id="5124196at2"/>
<dbReference type="EMBL" id="WBJZ01000012">
    <property type="protein sequence ID" value="KAB1656340.1"/>
    <property type="molecule type" value="Genomic_DNA"/>
</dbReference>
<proteinExistence type="predicted"/>
<name>A0A7J5BQX3_9MICO</name>
<keyword evidence="3" id="KW-1185">Reference proteome</keyword>
<reference evidence="2 3" key="1">
    <citation type="submission" date="2019-09" db="EMBL/GenBank/DDBJ databases">
        <title>Phylogeny of genus Pseudoclavibacter and closely related genus.</title>
        <authorList>
            <person name="Li Y."/>
        </authorList>
    </citation>
    <scope>NUCLEOTIDE SEQUENCE [LARGE SCALE GENOMIC DNA]</scope>
    <source>
        <strain evidence="2 3">DSM 23821</strain>
    </source>
</reference>
<dbReference type="AlphaFoldDB" id="A0A7J5BQX3"/>
<dbReference type="RefSeq" id="WP_158040866.1">
    <property type="nucleotide sequence ID" value="NZ_JACCFV010000001.1"/>
</dbReference>
<sequence length="359" mass="39362">MSGFDQPTIGTRPGAADHVRPDDPTDVRRTSAIDSIAHLDPVVEAAPARIDAGPAAQDSPENLLHFARRRAMRLVGRRAFTRDDVDDIVQEAYFGLLEAHNERGGRTPNEKLIVDRVTKLASRWHLPADVRYESFAGRRVYLGLVDEFLQVKGRMPSRVEEDVIADGVRAGWHDPEHRPAPDFHRISLTPHVSFDERWCGDDAVEPALADPTDRVGDATPEQVRDADSRDEAAEALAERLTQAQMGAVERRRRAWSLFAQALGLPDAAAASLGPREVTAVKAVVRGRLASIAAEYLDGESDERTTEALFAPFGECTMAQRDLIAAALERNPGEAERLWTSAVNAANRRGASTKTTDSPV</sequence>
<dbReference type="Proteomes" id="UP000467240">
    <property type="component" value="Unassembled WGS sequence"/>
</dbReference>
<gene>
    <name evidence="2" type="ORF">F8O01_10765</name>
</gene>
<evidence type="ECO:0000313" key="3">
    <source>
        <dbReference type="Proteomes" id="UP000467240"/>
    </source>
</evidence>
<evidence type="ECO:0000256" key="1">
    <source>
        <dbReference type="SAM" id="MobiDB-lite"/>
    </source>
</evidence>
<comment type="caution">
    <text evidence="2">The sequence shown here is derived from an EMBL/GenBank/DDBJ whole genome shotgun (WGS) entry which is preliminary data.</text>
</comment>